<proteinExistence type="predicted"/>
<organism evidence="9 10">
    <name type="scientific">Syncephalastrum racemosum</name>
    <name type="common">Filamentous fungus</name>
    <dbReference type="NCBI Taxonomy" id="13706"/>
    <lineage>
        <taxon>Eukaryota</taxon>
        <taxon>Fungi</taxon>
        <taxon>Fungi incertae sedis</taxon>
        <taxon>Mucoromycota</taxon>
        <taxon>Mucoromycotina</taxon>
        <taxon>Mucoromycetes</taxon>
        <taxon>Mucorales</taxon>
        <taxon>Syncephalastraceae</taxon>
        <taxon>Syncephalastrum</taxon>
    </lineage>
</organism>
<evidence type="ECO:0000256" key="5">
    <source>
        <dbReference type="PROSITE-ProRule" id="PRU00288"/>
    </source>
</evidence>
<dbReference type="GO" id="GO:0008270">
    <property type="term" value="F:zinc ion binding"/>
    <property type="evidence" value="ECO:0007669"/>
    <property type="project" value="UniProtKB-KW"/>
</dbReference>
<dbReference type="FunCoup" id="A0A1X2HSM6">
    <property type="interactions" value="419"/>
</dbReference>
<evidence type="ECO:0000256" key="7">
    <source>
        <dbReference type="SAM" id="Phobius"/>
    </source>
</evidence>
<keyword evidence="7" id="KW-1133">Transmembrane helix</keyword>
<gene>
    <name evidence="9" type="ORF">BCR43DRAFT_430328</name>
</gene>
<dbReference type="SMART" id="SM00105">
    <property type="entry name" value="ArfGap"/>
    <property type="match status" value="1"/>
</dbReference>
<keyword evidence="10" id="KW-1185">Reference proteome</keyword>
<feature type="region of interest" description="Disordered" evidence="6">
    <location>
        <begin position="155"/>
        <end position="221"/>
    </location>
</feature>
<dbReference type="PANTHER" id="PTHR45686">
    <property type="entry name" value="ADP-RIBOSYLATION FACTOR GTPASE ACTIVATING PROTEIN 3, ISOFORM H-RELATED"/>
    <property type="match status" value="1"/>
</dbReference>
<dbReference type="OMA" id="PANQVCF"/>
<keyword evidence="4" id="KW-0862">Zinc</keyword>
<dbReference type="Proteomes" id="UP000242180">
    <property type="component" value="Unassembled WGS sequence"/>
</dbReference>
<keyword evidence="7" id="KW-0812">Transmembrane</keyword>
<name>A0A1X2HSM6_SYNRA</name>
<feature type="compositionally biased region" description="Pro residues" evidence="6">
    <location>
        <begin position="166"/>
        <end position="177"/>
    </location>
</feature>
<feature type="region of interest" description="Disordered" evidence="6">
    <location>
        <begin position="241"/>
        <end position="292"/>
    </location>
</feature>
<accession>A0A1X2HSM6</accession>
<reference evidence="9 10" key="1">
    <citation type="submission" date="2016-07" db="EMBL/GenBank/DDBJ databases">
        <title>Pervasive Adenine N6-methylation of Active Genes in Fungi.</title>
        <authorList>
            <consortium name="DOE Joint Genome Institute"/>
            <person name="Mondo S.J."/>
            <person name="Dannebaum R.O."/>
            <person name="Kuo R.C."/>
            <person name="Labutti K."/>
            <person name="Haridas S."/>
            <person name="Kuo A."/>
            <person name="Salamov A."/>
            <person name="Ahrendt S.R."/>
            <person name="Lipzen A."/>
            <person name="Sullivan W."/>
            <person name="Andreopoulos W.B."/>
            <person name="Clum A."/>
            <person name="Lindquist E."/>
            <person name="Daum C."/>
            <person name="Ramamoorthy G.K."/>
            <person name="Gryganskyi A."/>
            <person name="Culley D."/>
            <person name="Magnuson J.K."/>
            <person name="James T.Y."/>
            <person name="O'Malley M.A."/>
            <person name="Stajich J.E."/>
            <person name="Spatafora J.W."/>
            <person name="Visel A."/>
            <person name="Grigoriev I.V."/>
        </authorList>
    </citation>
    <scope>NUCLEOTIDE SEQUENCE [LARGE SCALE GENOMIC DNA]</scope>
    <source>
        <strain evidence="9 10">NRRL 2496</strain>
    </source>
</reference>
<dbReference type="PANTHER" id="PTHR45686:SF4">
    <property type="entry name" value="ADP-RIBOSYLATION FACTOR GTPASE ACTIVATING PROTEIN 3, ISOFORM H"/>
    <property type="match status" value="1"/>
</dbReference>
<protein>
    <recommendedName>
        <fullName evidence="8">Arf-GAP domain-containing protein</fullName>
    </recommendedName>
</protein>
<dbReference type="GO" id="GO:0000139">
    <property type="term" value="C:Golgi membrane"/>
    <property type="evidence" value="ECO:0007669"/>
    <property type="project" value="GOC"/>
</dbReference>
<keyword evidence="2" id="KW-0479">Metal-binding</keyword>
<dbReference type="STRING" id="13706.A0A1X2HSM6"/>
<sequence length="512" mass="56564">MPEPTKDQIEQVFKKLKQSRYNKACFDCHSKNPTWASVSYGIYLCTDCSAAHRNMGVHISFVRSTVLDSWTWDQLRLMSVGGNQAAGEYFSQYSGQSTTGDAKTKYSSRAGQQYKKLLEKRAAEDAAAHPATVVIEIPKEDTVDGTPASPVVVQTEQLPSKETPTSPEPASPSPAPSSPAATEPTESGKTPVRTPTPRTSTPRTAVARPNKSRLGAKKLGASKLGAKKAPVKFDYAAAEAKAKEESERKAKLGIDENEEQEEEEQSVEEKERGFSSRFAYQDAQSQAKKDEEEDAYEKLGFGMSRMGVSDNQARQVPAPQSKAARITGYEQEQQESQSAREKFGNAKAISSDQYFGRGSYDPAISAEQQTRLSQFHNANAISSDQYFGREEEGHSGNRDTVSLEGGDWDVLQDQAVNIARKFVGQAAADLDAVRDLAENAGSKVRKKGTGWYIMSSWLNIVVFFFLALADRLSSRPSTPLWLVCFAVYISFYLLWHFPFIASLTLFTPWLDF</sequence>
<evidence type="ECO:0000256" key="1">
    <source>
        <dbReference type="ARBA" id="ARBA00022468"/>
    </source>
</evidence>
<dbReference type="InterPro" id="IPR001164">
    <property type="entry name" value="ArfGAP_dom"/>
</dbReference>
<feature type="compositionally biased region" description="Low complexity" evidence="6">
    <location>
        <begin position="178"/>
        <end position="209"/>
    </location>
</feature>
<dbReference type="OrthoDB" id="983479at2759"/>
<evidence type="ECO:0000313" key="10">
    <source>
        <dbReference type="Proteomes" id="UP000242180"/>
    </source>
</evidence>
<feature type="compositionally biased region" description="Acidic residues" evidence="6">
    <location>
        <begin position="255"/>
        <end position="266"/>
    </location>
</feature>
<dbReference type="AlphaFoldDB" id="A0A1X2HSM6"/>
<evidence type="ECO:0000256" key="4">
    <source>
        <dbReference type="ARBA" id="ARBA00022833"/>
    </source>
</evidence>
<dbReference type="InterPro" id="IPR038508">
    <property type="entry name" value="ArfGAP_dom_sf"/>
</dbReference>
<dbReference type="Pfam" id="PF01412">
    <property type="entry name" value="ArfGap"/>
    <property type="match status" value="1"/>
</dbReference>
<dbReference type="FunFam" id="1.10.220.150:FF:000004">
    <property type="entry name" value="Putative ADP-ribosylation factor GTPase-activating protein 2"/>
    <property type="match status" value="1"/>
</dbReference>
<keyword evidence="3 5" id="KW-0863">Zinc-finger</keyword>
<comment type="caution">
    <text evidence="9">The sequence shown here is derived from an EMBL/GenBank/DDBJ whole genome shotgun (WGS) entry which is preliminary data.</text>
</comment>
<evidence type="ECO:0000256" key="3">
    <source>
        <dbReference type="ARBA" id="ARBA00022771"/>
    </source>
</evidence>
<dbReference type="GO" id="GO:0048205">
    <property type="term" value="P:COPI coating of Golgi vesicle"/>
    <property type="evidence" value="ECO:0007669"/>
    <property type="project" value="TreeGrafter"/>
</dbReference>
<feature type="transmembrane region" description="Helical" evidence="7">
    <location>
        <begin position="449"/>
        <end position="468"/>
    </location>
</feature>
<dbReference type="Gene3D" id="1.10.220.150">
    <property type="entry name" value="Arf GTPase activating protein"/>
    <property type="match status" value="1"/>
</dbReference>
<dbReference type="PRINTS" id="PR00405">
    <property type="entry name" value="REVINTRACTNG"/>
</dbReference>
<feature type="domain" description="Arf-GAP" evidence="8">
    <location>
        <begin position="10"/>
        <end position="116"/>
    </location>
</feature>
<keyword evidence="1" id="KW-0343">GTPase activation</keyword>
<evidence type="ECO:0000259" key="8">
    <source>
        <dbReference type="PROSITE" id="PS50115"/>
    </source>
</evidence>
<dbReference type="CDD" id="cd08831">
    <property type="entry name" value="ArfGap_ArfGap2_3_like"/>
    <property type="match status" value="1"/>
</dbReference>
<feature type="compositionally biased region" description="Basic and acidic residues" evidence="6">
    <location>
        <begin position="241"/>
        <end position="254"/>
    </location>
</feature>
<evidence type="ECO:0000256" key="6">
    <source>
        <dbReference type="SAM" id="MobiDB-lite"/>
    </source>
</evidence>
<evidence type="ECO:0000313" key="9">
    <source>
        <dbReference type="EMBL" id="ORZ02549.1"/>
    </source>
</evidence>
<dbReference type="PROSITE" id="PS50115">
    <property type="entry name" value="ARFGAP"/>
    <property type="match status" value="1"/>
</dbReference>
<dbReference type="SUPFAM" id="SSF57863">
    <property type="entry name" value="ArfGap/RecO-like zinc finger"/>
    <property type="match status" value="1"/>
</dbReference>
<dbReference type="InParanoid" id="A0A1X2HSM6"/>
<dbReference type="InterPro" id="IPR037278">
    <property type="entry name" value="ARFGAP/RecO"/>
</dbReference>
<evidence type="ECO:0000256" key="2">
    <source>
        <dbReference type="ARBA" id="ARBA00022723"/>
    </source>
</evidence>
<feature type="transmembrane region" description="Helical" evidence="7">
    <location>
        <begin position="480"/>
        <end position="506"/>
    </location>
</feature>
<dbReference type="EMBL" id="MCGN01000001">
    <property type="protein sequence ID" value="ORZ02549.1"/>
    <property type="molecule type" value="Genomic_DNA"/>
</dbReference>
<keyword evidence="7" id="KW-0472">Membrane</keyword>
<dbReference type="GO" id="GO:0005096">
    <property type="term" value="F:GTPase activator activity"/>
    <property type="evidence" value="ECO:0007669"/>
    <property type="project" value="UniProtKB-KW"/>
</dbReference>